<dbReference type="RefSeq" id="WP_143856380.1">
    <property type="nucleotide sequence ID" value="NZ_CP041730.1"/>
</dbReference>
<name>A0A516SBC8_9NEIS</name>
<dbReference type="KEGG" id="cari:FNU76_03270"/>
<accession>A0A516SBC8</accession>
<dbReference type="Proteomes" id="UP000317550">
    <property type="component" value="Chromosome"/>
</dbReference>
<dbReference type="Gene3D" id="3.40.190.10">
    <property type="entry name" value="Periplasmic binding protein-like II"/>
    <property type="match status" value="2"/>
</dbReference>
<evidence type="ECO:0000313" key="2">
    <source>
        <dbReference type="Proteomes" id="UP000317550"/>
    </source>
</evidence>
<dbReference type="AlphaFoldDB" id="A0A516SBC8"/>
<evidence type="ECO:0000313" key="1">
    <source>
        <dbReference type="EMBL" id="QDQ25455.1"/>
    </source>
</evidence>
<dbReference type="EMBL" id="CP041730">
    <property type="protein sequence ID" value="QDQ25455.1"/>
    <property type="molecule type" value="Genomic_DNA"/>
</dbReference>
<dbReference type="SUPFAM" id="SSF53850">
    <property type="entry name" value="Periplasmic binding protein-like II"/>
    <property type="match status" value="1"/>
</dbReference>
<sequence length="281" mass="31710">MFARARMLIPFLLGSVLLLRAEAVEFRVAYEDKDTPDHTGASELIPDDPGISVEMVKLIEKKVPDLRIVFSRKPWLRCLAELESGAADGIFASSFKLERLKNGAYPMKDGKDDRTYRIDTKSYSLYKRKDSAVEWNGRSFSGLQLEIAAMRGYAIVEDLKKMGVAVSVVDKSESALRMLLAGRIDGFAQLTEVGDYTLKKYPEFQTITKVQPPLVTKDYYLQISHPFMAKYPELSWKIWKALAEIRQSESERLTLKYINRYSDTAAEAAVPAPARQPVPAS</sequence>
<reference evidence="2" key="1">
    <citation type="submission" date="2019-07" db="EMBL/GenBank/DDBJ databases">
        <title>Chitinimonas sp. nov., isolated from Ny-Alesund, arctica soil.</title>
        <authorList>
            <person name="Xu Q."/>
            <person name="Peng F."/>
        </authorList>
    </citation>
    <scope>NUCLEOTIDE SEQUENCE [LARGE SCALE GENOMIC DNA]</scope>
    <source>
        <strain evidence="2">R3-44</strain>
    </source>
</reference>
<protein>
    <submittedName>
        <fullName evidence="1">Transporter substrate-binding domain-containing protein</fullName>
    </submittedName>
</protein>
<organism evidence="1 2">
    <name type="scientific">Chitinimonas arctica</name>
    <dbReference type="NCBI Taxonomy" id="2594795"/>
    <lineage>
        <taxon>Bacteria</taxon>
        <taxon>Pseudomonadati</taxon>
        <taxon>Pseudomonadota</taxon>
        <taxon>Betaproteobacteria</taxon>
        <taxon>Neisseriales</taxon>
        <taxon>Chitinibacteraceae</taxon>
        <taxon>Chitinimonas</taxon>
    </lineage>
</organism>
<keyword evidence="2" id="KW-1185">Reference proteome</keyword>
<dbReference type="OrthoDB" id="8454826at2"/>
<gene>
    <name evidence="1" type="ORF">FNU76_03270</name>
</gene>
<proteinExistence type="predicted"/>
<dbReference type="PANTHER" id="PTHR35936:SF35">
    <property type="entry name" value="L-CYSTINE-BINDING PROTEIN TCYJ"/>
    <property type="match status" value="1"/>
</dbReference>
<dbReference type="PANTHER" id="PTHR35936">
    <property type="entry name" value="MEMBRANE-BOUND LYTIC MUREIN TRANSGLYCOSYLASE F"/>
    <property type="match status" value="1"/>
</dbReference>